<accession>A0A0L8VCV6</accession>
<dbReference type="Pfam" id="PF13470">
    <property type="entry name" value="PIN_3"/>
    <property type="match status" value="1"/>
</dbReference>
<dbReference type="EMBL" id="LGIA01000034">
    <property type="protein sequence ID" value="KOH46286.1"/>
    <property type="molecule type" value="Genomic_DNA"/>
</dbReference>
<dbReference type="SUPFAM" id="SSF88723">
    <property type="entry name" value="PIN domain-like"/>
    <property type="match status" value="1"/>
</dbReference>
<dbReference type="STRING" id="1409788.NC99_08960"/>
<name>A0A0L8VCV6_9BACT</name>
<dbReference type="PANTHER" id="PTHR34610:SF4">
    <property type="entry name" value="SLL8027 PROTEIN"/>
    <property type="match status" value="1"/>
</dbReference>
<reference evidence="3" key="1">
    <citation type="submission" date="2015-07" db="EMBL/GenBank/DDBJ databases">
        <title>Genome sequencing of Sunxiuqinia dokdonensis strain SK.</title>
        <authorList>
            <person name="Ahn S."/>
            <person name="Kim B.-C."/>
        </authorList>
    </citation>
    <scope>NUCLEOTIDE SEQUENCE [LARGE SCALE GENOMIC DNA]</scope>
    <source>
        <strain evidence="3">SK</strain>
    </source>
</reference>
<keyword evidence="3" id="KW-1185">Reference proteome</keyword>
<comment type="caution">
    <text evidence="2">The sequence shown here is derived from an EMBL/GenBank/DDBJ whole genome shotgun (WGS) entry which is preliminary data.</text>
</comment>
<feature type="domain" description="PIN" evidence="1">
    <location>
        <begin position="6"/>
        <end position="118"/>
    </location>
</feature>
<sequence>MKGNQPKVILDTNIWISFLISKKLSWLDKLLYQQKMQLLFSFDLLSEFLTVIQKPKLRDLFPATDVDQLIQLIERYSQLVAIQSNIQACRDPKDNFLLNLAIDGKADYLVTGDLDLLEMKTIGKTEIISLANFKTAINNH</sequence>
<dbReference type="NCBIfam" id="TIGR00305">
    <property type="entry name" value="putative toxin-antitoxin system toxin component, PIN family"/>
    <property type="match status" value="1"/>
</dbReference>
<dbReference type="InterPro" id="IPR002716">
    <property type="entry name" value="PIN_dom"/>
</dbReference>
<gene>
    <name evidence="2" type="ORF">NC99_08960</name>
</gene>
<proteinExistence type="predicted"/>
<protein>
    <recommendedName>
        <fullName evidence="1">PIN domain-containing protein</fullName>
    </recommendedName>
</protein>
<evidence type="ECO:0000313" key="2">
    <source>
        <dbReference type="EMBL" id="KOH46286.1"/>
    </source>
</evidence>
<dbReference type="InterPro" id="IPR029060">
    <property type="entry name" value="PIN-like_dom_sf"/>
</dbReference>
<dbReference type="OrthoDB" id="597986at2"/>
<dbReference type="RefSeq" id="WP_053180123.1">
    <property type="nucleotide sequence ID" value="NZ_LGIA01000034.1"/>
</dbReference>
<dbReference type="PANTHER" id="PTHR34610">
    <property type="entry name" value="SSL7007 PROTEIN"/>
    <property type="match status" value="1"/>
</dbReference>
<dbReference type="SMART" id="SM00670">
    <property type="entry name" value="PINc"/>
    <property type="match status" value="1"/>
</dbReference>
<evidence type="ECO:0000259" key="1">
    <source>
        <dbReference type="SMART" id="SM00670"/>
    </source>
</evidence>
<dbReference type="AlphaFoldDB" id="A0A0L8VCV6"/>
<organism evidence="2 3">
    <name type="scientific">Sunxiuqinia dokdonensis</name>
    <dbReference type="NCBI Taxonomy" id="1409788"/>
    <lineage>
        <taxon>Bacteria</taxon>
        <taxon>Pseudomonadati</taxon>
        <taxon>Bacteroidota</taxon>
        <taxon>Bacteroidia</taxon>
        <taxon>Marinilabiliales</taxon>
        <taxon>Prolixibacteraceae</taxon>
        <taxon>Sunxiuqinia</taxon>
    </lineage>
</organism>
<dbReference type="Proteomes" id="UP000036958">
    <property type="component" value="Unassembled WGS sequence"/>
</dbReference>
<evidence type="ECO:0000313" key="3">
    <source>
        <dbReference type="Proteomes" id="UP000036958"/>
    </source>
</evidence>
<dbReference type="PATRIC" id="fig|1409788.3.peg.915"/>
<dbReference type="InterPro" id="IPR002850">
    <property type="entry name" value="PIN_toxin-like"/>
</dbReference>